<sequence length="259" mass="29777">MERVQIPQDVETIVSTSSKGDQSKWLVENKWIKENTLGYENMAEYVDSLVLDSSTLPKNSFIPYIPCLIEKQDGTVKEGCYSVDFRGHLQEVTLERLFEANFETTDDILNNTRYSVEDRFHLITEKVHQFTGLDVSHQIAQMLAFDTFILNEDRHTNNIFLLFDPKMEAWQLAPIFDHGLSLLSDYPSGIPINILKRKVKAKPFSSSFAKQLTLYKGEPFIIRELLLAKLDEAPYDLGRAKDVVLSQLDDSQLQRLIID</sequence>
<comment type="caution">
    <text evidence="1">The sequence shown here is derived from an EMBL/GenBank/DDBJ whole genome shotgun (WGS) entry which is preliminary data.</text>
</comment>
<dbReference type="Proteomes" id="UP001242313">
    <property type="component" value="Unassembled WGS sequence"/>
</dbReference>
<name>A0ABU0FYE6_9BACI</name>
<evidence type="ECO:0008006" key="3">
    <source>
        <dbReference type="Google" id="ProtNLM"/>
    </source>
</evidence>
<keyword evidence="2" id="KW-1185">Reference proteome</keyword>
<evidence type="ECO:0000313" key="2">
    <source>
        <dbReference type="Proteomes" id="UP001242313"/>
    </source>
</evidence>
<proteinExistence type="predicted"/>
<evidence type="ECO:0000313" key="1">
    <source>
        <dbReference type="EMBL" id="MDQ0414368.1"/>
    </source>
</evidence>
<protein>
    <recommendedName>
        <fullName evidence="3">PI3K/PI4K catalytic domain-containing protein</fullName>
    </recommendedName>
</protein>
<dbReference type="EMBL" id="JAUSUN010000015">
    <property type="protein sequence ID" value="MDQ0414368.1"/>
    <property type="molecule type" value="Genomic_DNA"/>
</dbReference>
<gene>
    <name evidence="1" type="ORF">J2S25_002577</name>
</gene>
<dbReference type="Gene3D" id="1.10.1070.20">
    <property type="match status" value="1"/>
</dbReference>
<dbReference type="RefSeq" id="WP_307192067.1">
    <property type="nucleotide sequence ID" value="NZ_JAUSUN010000015.1"/>
</dbReference>
<accession>A0ABU0FYE6</accession>
<reference evidence="1 2" key="1">
    <citation type="submission" date="2023-07" db="EMBL/GenBank/DDBJ databases">
        <title>Genomic Encyclopedia of Type Strains, Phase IV (KMG-IV): sequencing the most valuable type-strain genomes for metagenomic binning, comparative biology and taxonomic classification.</title>
        <authorList>
            <person name="Goeker M."/>
        </authorList>
    </citation>
    <scope>NUCLEOTIDE SEQUENCE [LARGE SCALE GENOMIC DNA]</scope>
    <source>
        <strain evidence="1 2">DSM 19598</strain>
    </source>
</reference>
<organism evidence="1 2">
    <name type="scientific">Mesobacillus stamsii</name>
    <dbReference type="NCBI Taxonomy" id="225347"/>
    <lineage>
        <taxon>Bacteria</taxon>
        <taxon>Bacillati</taxon>
        <taxon>Bacillota</taxon>
        <taxon>Bacilli</taxon>
        <taxon>Bacillales</taxon>
        <taxon>Bacillaceae</taxon>
        <taxon>Mesobacillus</taxon>
    </lineage>
</organism>